<dbReference type="PROSITE" id="PS50850">
    <property type="entry name" value="MFS"/>
    <property type="match status" value="1"/>
</dbReference>
<comment type="caution">
    <text evidence="10">The sequence shown here is derived from an EMBL/GenBank/DDBJ whole genome shotgun (WGS) entry which is preliminary data.</text>
</comment>
<dbReference type="SUPFAM" id="SSF103473">
    <property type="entry name" value="MFS general substrate transporter"/>
    <property type="match status" value="1"/>
</dbReference>
<evidence type="ECO:0000256" key="3">
    <source>
        <dbReference type="ARBA" id="ARBA00022448"/>
    </source>
</evidence>
<keyword evidence="8" id="KW-0997">Cell inner membrane</keyword>
<feature type="transmembrane region" description="Helical" evidence="8">
    <location>
        <begin position="222"/>
        <end position="248"/>
    </location>
</feature>
<dbReference type="InterPro" id="IPR004812">
    <property type="entry name" value="Efflux_drug-R_Bcr/CmlA"/>
</dbReference>
<gene>
    <name evidence="10" type="ORF">FKG95_22175</name>
</gene>
<dbReference type="PANTHER" id="PTHR23502:SF132">
    <property type="entry name" value="POLYAMINE TRANSPORTER 2-RELATED"/>
    <property type="match status" value="1"/>
</dbReference>
<evidence type="ECO:0000256" key="6">
    <source>
        <dbReference type="ARBA" id="ARBA00022989"/>
    </source>
</evidence>
<feature type="transmembrane region" description="Helical" evidence="8">
    <location>
        <begin position="311"/>
        <end position="337"/>
    </location>
</feature>
<dbReference type="InterPro" id="IPR011701">
    <property type="entry name" value="MFS"/>
</dbReference>
<evidence type="ECO:0000256" key="5">
    <source>
        <dbReference type="ARBA" id="ARBA00022692"/>
    </source>
</evidence>
<dbReference type="InterPro" id="IPR001958">
    <property type="entry name" value="Tet-R_TetA/multi-R_MdtG-like"/>
</dbReference>
<comment type="similarity">
    <text evidence="2 8">Belongs to the major facilitator superfamily. Bcr/CmlA family.</text>
</comment>
<reference evidence="10 11" key="1">
    <citation type="submission" date="2019-06" db="EMBL/GenBank/DDBJ databases">
        <title>Whole genome sequence for Rhodospirillaceae sp. R148.</title>
        <authorList>
            <person name="Wang G."/>
        </authorList>
    </citation>
    <scope>NUCLEOTIDE SEQUENCE [LARGE SCALE GENOMIC DNA]</scope>
    <source>
        <strain evidence="10 11">R148</strain>
    </source>
</reference>
<evidence type="ECO:0000256" key="7">
    <source>
        <dbReference type="ARBA" id="ARBA00023136"/>
    </source>
</evidence>
<evidence type="ECO:0000256" key="8">
    <source>
        <dbReference type="RuleBase" id="RU365088"/>
    </source>
</evidence>
<evidence type="ECO:0000313" key="11">
    <source>
        <dbReference type="Proteomes" id="UP000315252"/>
    </source>
</evidence>
<accession>A0A545TGI3</accession>
<evidence type="ECO:0000256" key="1">
    <source>
        <dbReference type="ARBA" id="ARBA00004651"/>
    </source>
</evidence>
<keyword evidence="11" id="KW-1185">Reference proteome</keyword>
<feature type="transmembrane region" description="Helical" evidence="8">
    <location>
        <begin position="374"/>
        <end position="396"/>
    </location>
</feature>
<dbReference type="GO" id="GO:0005886">
    <property type="term" value="C:plasma membrane"/>
    <property type="evidence" value="ECO:0007669"/>
    <property type="project" value="UniProtKB-SubCell"/>
</dbReference>
<evidence type="ECO:0000259" key="9">
    <source>
        <dbReference type="PROSITE" id="PS50850"/>
    </source>
</evidence>
<dbReference type="AlphaFoldDB" id="A0A545TGI3"/>
<dbReference type="Gene3D" id="1.20.1720.10">
    <property type="entry name" value="Multidrug resistance protein D"/>
    <property type="match status" value="1"/>
</dbReference>
<keyword evidence="7 8" id="KW-0472">Membrane</keyword>
<sequence length="413" mass="43140">MSSASQHQRAEQLSVIAFLTMVVALGPISTDLYLPSLPSIGLDLGTDTAGVQLTLSVFLIGFAVSQLIYGPLSDRYGRRPVLLAALIIYLAATLACGLATSIEWLVGARFVQALGACAGPVVGRAVVRDVFGRDRSARVLSYMALAMALAPAIGPIIGGYLETGFGWRMNFAALGVFGIISLVGIWALLPETNSTPNMSATQPGKLLSNYLLLARNPLYMGYVFLSTFSYAGIFSFISGSAFVLINIIGLSPSDYGLCFAAVVVGYMIGTFASGRFTRYLGINRMIFFGTLFLCAGGFSGLALSLYGELSIASIVLPTTLFLIGTGLTMPNAMAGAIGPFPQMAGTASAFMGFTQMTVAAAVGIAVGHNSSDGSLGMMAALALVSVAAFLSFTLMVHPRTKRAEARQAALSES</sequence>
<dbReference type="NCBIfam" id="TIGR00710">
    <property type="entry name" value="efflux_Bcr_CflA"/>
    <property type="match status" value="1"/>
</dbReference>
<feature type="transmembrane region" description="Helical" evidence="8">
    <location>
        <begin position="167"/>
        <end position="189"/>
    </location>
</feature>
<dbReference type="InterPro" id="IPR036259">
    <property type="entry name" value="MFS_trans_sf"/>
</dbReference>
<proteinExistence type="inferred from homology"/>
<organism evidence="10 11">
    <name type="scientific">Denitrobaculum tricleocarpae</name>
    <dbReference type="NCBI Taxonomy" id="2591009"/>
    <lineage>
        <taxon>Bacteria</taxon>
        <taxon>Pseudomonadati</taxon>
        <taxon>Pseudomonadota</taxon>
        <taxon>Alphaproteobacteria</taxon>
        <taxon>Rhodospirillales</taxon>
        <taxon>Rhodospirillaceae</taxon>
        <taxon>Denitrobaculum</taxon>
    </lineage>
</organism>
<keyword evidence="4" id="KW-1003">Cell membrane</keyword>
<comment type="subcellular location">
    <subcellularLocation>
        <location evidence="8">Cell inner membrane</location>
        <topology evidence="8">Multi-pass membrane protein</topology>
    </subcellularLocation>
    <subcellularLocation>
        <location evidence="1">Cell membrane</location>
        <topology evidence="1">Multi-pass membrane protein</topology>
    </subcellularLocation>
</comment>
<dbReference type="PRINTS" id="PR01035">
    <property type="entry name" value="TCRTETA"/>
</dbReference>
<feature type="transmembrane region" description="Helical" evidence="8">
    <location>
        <begin position="12"/>
        <end position="29"/>
    </location>
</feature>
<dbReference type="Pfam" id="PF07690">
    <property type="entry name" value="MFS_1"/>
    <property type="match status" value="1"/>
</dbReference>
<dbReference type="CDD" id="cd17320">
    <property type="entry name" value="MFS_MdfA_MDR_like"/>
    <property type="match status" value="1"/>
</dbReference>
<name>A0A545TGI3_9PROT</name>
<feature type="transmembrane region" description="Helical" evidence="8">
    <location>
        <begin position="49"/>
        <end position="69"/>
    </location>
</feature>
<feature type="transmembrane region" description="Helical" evidence="8">
    <location>
        <begin position="285"/>
        <end position="305"/>
    </location>
</feature>
<feature type="transmembrane region" description="Helical" evidence="8">
    <location>
        <begin position="139"/>
        <end position="161"/>
    </location>
</feature>
<keyword evidence="5 8" id="KW-0812">Transmembrane</keyword>
<dbReference type="OrthoDB" id="9800416at2"/>
<feature type="transmembrane region" description="Helical" evidence="8">
    <location>
        <begin position="81"/>
        <end position="102"/>
    </location>
</feature>
<dbReference type="PANTHER" id="PTHR23502">
    <property type="entry name" value="MAJOR FACILITATOR SUPERFAMILY"/>
    <property type="match status" value="1"/>
</dbReference>
<dbReference type="EMBL" id="VHSH01000008">
    <property type="protein sequence ID" value="TQV76339.1"/>
    <property type="molecule type" value="Genomic_DNA"/>
</dbReference>
<feature type="transmembrane region" description="Helical" evidence="8">
    <location>
        <begin position="254"/>
        <end position="273"/>
    </location>
</feature>
<keyword evidence="3 8" id="KW-0813">Transport</keyword>
<feature type="transmembrane region" description="Helical" evidence="8">
    <location>
        <begin position="349"/>
        <end position="368"/>
    </location>
</feature>
<feature type="domain" description="Major facilitator superfamily (MFS) profile" evidence="9">
    <location>
        <begin position="15"/>
        <end position="400"/>
    </location>
</feature>
<dbReference type="GO" id="GO:1990961">
    <property type="term" value="P:xenobiotic detoxification by transmembrane export across the plasma membrane"/>
    <property type="evidence" value="ECO:0007669"/>
    <property type="project" value="InterPro"/>
</dbReference>
<keyword evidence="6 8" id="KW-1133">Transmembrane helix</keyword>
<feature type="transmembrane region" description="Helical" evidence="8">
    <location>
        <begin position="108"/>
        <end position="127"/>
    </location>
</feature>
<dbReference type="InterPro" id="IPR020846">
    <property type="entry name" value="MFS_dom"/>
</dbReference>
<dbReference type="GO" id="GO:0042910">
    <property type="term" value="F:xenobiotic transmembrane transporter activity"/>
    <property type="evidence" value="ECO:0007669"/>
    <property type="project" value="InterPro"/>
</dbReference>
<evidence type="ECO:0000256" key="4">
    <source>
        <dbReference type="ARBA" id="ARBA00022475"/>
    </source>
</evidence>
<evidence type="ECO:0000313" key="10">
    <source>
        <dbReference type="EMBL" id="TQV76339.1"/>
    </source>
</evidence>
<dbReference type="Proteomes" id="UP000315252">
    <property type="component" value="Unassembled WGS sequence"/>
</dbReference>
<evidence type="ECO:0000256" key="2">
    <source>
        <dbReference type="ARBA" id="ARBA00006236"/>
    </source>
</evidence>
<dbReference type="RefSeq" id="WP_142898602.1">
    <property type="nucleotide sequence ID" value="NZ_ML660059.1"/>
</dbReference>
<protein>
    <recommendedName>
        <fullName evidence="8">Bcr/CflA family efflux transporter</fullName>
    </recommendedName>
</protein>